<protein>
    <submittedName>
        <fullName evidence="5">Uncharacterized protein</fullName>
    </submittedName>
</protein>
<dbReference type="GO" id="GO:0042626">
    <property type="term" value="F:ATPase-coupled transmembrane transporter activity"/>
    <property type="evidence" value="ECO:0007669"/>
    <property type="project" value="TreeGrafter"/>
</dbReference>
<evidence type="ECO:0000256" key="4">
    <source>
        <dbReference type="ARBA" id="ARBA00023136"/>
    </source>
</evidence>
<dbReference type="GO" id="GO:0042760">
    <property type="term" value="P:very long-chain fatty acid catabolic process"/>
    <property type="evidence" value="ECO:0007669"/>
    <property type="project" value="TreeGrafter"/>
</dbReference>
<evidence type="ECO:0000313" key="5">
    <source>
        <dbReference type="EMBL" id="CAI9287097.1"/>
    </source>
</evidence>
<dbReference type="InterPro" id="IPR050835">
    <property type="entry name" value="ABC_transporter_sub-D"/>
</dbReference>
<evidence type="ECO:0000256" key="1">
    <source>
        <dbReference type="ARBA" id="ARBA00022448"/>
    </source>
</evidence>
<dbReference type="GO" id="GO:0005524">
    <property type="term" value="F:ATP binding"/>
    <property type="evidence" value="ECO:0007669"/>
    <property type="project" value="TreeGrafter"/>
</dbReference>
<name>A0AA36E9E3_LACSI</name>
<keyword evidence="6" id="KW-1185">Reference proteome</keyword>
<dbReference type="GO" id="GO:0007031">
    <property type="term" value="P:peroxisome organization"/>
    <property type="evidence" value="ECO:0007669"/>
    <property type="project" value="TreeGrafter"/>
</dbReference>
<dbReference type="AlphaFoldDB" id="A0AA36E9E3"/>
<dbReference type="GO" id="GO:0006635">
    <property type="term" value="P:fatty acid beta-oxidation"/>
    <property type="evidence" value="ECO:0007669"/>
    <property type="project" value="TreeGrafter"/>
</dbReference>
<sequence>MDDSPCFTFGHFSSGDVRPSSLQIDQRYRGEAWLPSYDLTLRESAWLDTLRQLQADVPLLMRWYLLIDFHGVIRFHSNTLDLFLCMLAMRVEPMQRTALGMCELAHTLQFLASVVSQSFLAFGDILELHRKFIELSGGVNWIFELEELLDAAQSDENAGASSKSNEESEDVISLLEVDIIIPMRNLRMLSLFWRLICCSSSWLVCTLFYVQHNKDDDGAFISS</sequence>
<dbReference type="GO" id="GO:0015910">
    <property type="term" value="P:long-chain fatty acid import into peroxisome"/>
    <property type="evidence" value="ECO:0007669"/>
    <property type="project" value="TreeGrafter"/>
</dbReference>
<evidence type="ECO:0000256" key="3">
    <source>
        <dbReference type="ARBA" id="ARBA00022989"/>
    </source>
</evidence>
<keyword evidence="4" id="KW-0472">Membrane</keyword>
<dbReference type="GO" id="GO:0005324">
    <property type="term" value="F:long-chain fatty acid transmembrane transporter activity"/>
    <property type="evidence" value="ECO:0007669"/>
    <property type="project" value="TreeGrafter"/>
</dbReference>
<reference evidence="5" key="1">
    <citation type="submission" date="2023-04" db="EMBL/GenBank/DDBJ databases">
        <authorList>
            <person name="Vijverberg K."/>
            <person name="Xiong W."/>
            <person name="Schranz E."/>
        </authorList>
    </citation>
    <scope>NUCLEOTIDE SEQUENCE</scope>
</reference>
<keyword evidence="1" id="KW-0813">Transport</keyword>
<dbReference type="EMBL" id="OX465081">
    <property type="protein sequence ID" value="CAI9287097.1"/>
    <property type="molecule type" value="Genomic_DNA"/>
</dbReference>
<organism evidence="5 6">
    <name type="scientific">Lactuca saligna</name>
    <name type="common">Willowleaf lettuce</name>
    <dbReference type="NCBI Taxonomy" id="75948"/>
    <lineage>
        <taxon>Eukaryota</taxon>
        <taxon>Viridiplantae</taxon>
        <taxon>Streptophyta</taxon>
        <taxon>Embryophyta</taxon>
        <taxon>Tracheophyta</taxon>
        <taxon>Spermatophyta</taxon>
        <taxon>Magnoliopsida</taxon>
        <taxon>eudicotyledons</taxon>
        <taxon>Gunneridae</taxon>
        <taxon>Pentapetalae</taxon>
        <taxon>asterids</taxon>
        <taxon>campanulids</taxon>
        <taxon>Asterales</taxon>
        <taxon>Asteraceae</taxon>
        <taxon>Cichorioideae</taxon>
        <taxon>Cichorieae</taxon>
        <taxon>Lactucinae</taxon>
        <taxon>Lactuca</taxon>
    </lineage>
</organism>
<accession>A0AA36E9E3</accession>
<evidence type="ECO:0000256" key="2">
    <source>
        <dbReference type="ARBA" id="ARBA00022692"/>
    </source>
</evidence>
<dbReference type="PANTHER" id="PTHR11384">
    <property type="entry name" value="ATP-BINDING CASSETTE, SUB-FAMILY D MEMBER"/>
    <property type="match status" value="1"/>
</dbReference>
<dbReference type="PANTHER" id="PTHR11384:SF56">
    <property type="entry name" value="ABC TRANSPORTER D FAMILY MEMBER 1"/>
    <property type="match status" value="1"/>
</dbReference>
<gene>
    <name evidence="5" type="ORF">LSALG_LOCUS26483</name>
</gene>
<proteinExistence type="predicted"/>
<keyword evidence="3" id="KW-1133">Transmembrane helix</keyword>
<dbReference type="GO" id="GO:0005778">
    <property type="term" value="C:peroxisomal membrane"/>
    <property type="evidence" value="ECO:0007669"/>
    <property type="project" value="TreeGrafter"/>
</dbReference>
<keyword evidence="2" id="KW-0812">Transmembrane</keyword>
<dbReference type="Proteomes" id="UP001177003">
    <property type="component" value="Chromosome 5"/>
</dbReference>
<evidence type="ECO:0000313" key="6">
    <source>
        <dbReference type="Proteomes" id="UP001177003"/>
    </source>
</evidence>